<accession>A0A672HLG6</accession>
<protein>
    <submittedName>
        <fullName evidence="7">Solute carrier family 22 member 13b</fullName>
    </submittedName>
</protein>
<evidence type="ECO:0000259" key="6">
    <source>
        <dbReference type="PROSITE" id="PS50850"/>
    </source>
</evidence>
<feature type="transmembrane region" description="Helical" evidence="5">
    <location>
        <begin position="428"/>
        <end position="449"/>
    </location>
</feature>
<evidence type="ECO:0000256" key="3">
    <source>
        <dbReference type="ARBA" id="ARBA00022989"/>
    </source>
</evidence>
<dbReference type="Gene3D" id="1.20.1250.20">
    <property type="entry name" value="MFS general substrate transporter like domains"/>
    <property type="match status" value="1"/>
</dbReference>
<dbReference type="InParanoid" id="A0A672HLG6"/>
<dbReference type="OMA" id="LAMHIPV"/>
<comment type="subcellular location">
    <subcellularLocation>
        <location evidence="1">Membrane</location>
        <topology evidence="1">Multi-pass membrane protein</topology>
    </subcellularLocation>
</comment>
<dbReference type="InterPro" id="IPR005829">
    <property type="entry name" value="Sugar_transporter_CS"/>
</dbReference>
<dbReference type="PROSITE" id="PS00216">
    <property type="entry name" value="SUGAR_TRANSPORT_1"/>
    <property type="match status" value="1"/>
</dbReference>
<evidence type="ECO:0000256" key="4">
    <source>
        <dbReference type="ARBA" id="ARBA00023136"/>
    </source>
</evidence>
<evidence type="ECO:0000256" key="1">
    <source>
        <dbReference type="ARBA" id="ARBA00004141"/>
    </source>
</evidence>
<gene>
    <name evidence="7" type="primary">LOC115394426</name>
</gene>
<dbReference type="PROSITE" id="PS50850">
    <property type="entry name" value="MFS"/>
    <property type="match status" value="1"/>
</dbReference>
<dbReference type="InterPro" id="IPR005828">
    <property type="entry name" value="MFS_sugar_transport-like"/>
</dbReference>
<keyword evidence="4 5" id="KW-0472">Membrane</keyword>
<dbReference type="InterPro" id="IPR020846">
    <property type="entry name" value="MFS_dom"/>
</dbReference>
<dbReference type="GO" id="GO:0022857">
    <property type="term" value="F:transmembrane transporter activity"/>
    <property type="evidence" value="ECO:0007669"/>
    <property type="project" value="InterPro"/>
</dbReference>
<dbReference type="Pfam" id="PF00083">
    <property type="entry name" value="Sugar_tr"/>
    <property type="match status" value="2"/>
</dbReference>
<dbReference type="SUPFAM" id="SSF103473">
    <property type="entry name" value="MFS general substrate transporter"/>
    <property type="match status" value="1"/>
</dbReference>
<reference evidence="7" key="2">
    <citation type="submission" date="2025-08" db="UniProtKB">
        <authorList>
            <consortium name="Ensembl"/>
        </authorList>
    </citation>
    <scope>IDENTIFICATION</scope>
</reference>
<organism evidence="7 8">
    <name type="scientific">Salarias fasciatus</name>
    <name type="common">Jewelled blenny</name>
    <name type="synonym">Blennius fasciatus</name>
    <dbReference type="NCBI Taxonomy" id="181472"/>
    <lineage>
        <taxon>Eukaryota</taxon>
        <taxon>Metazoa</taxon>
        <taxon>Chordata</taxon>
        <taxon>Craniata</taxon>
        <taxon>Vertebrata</taxon>
        <taxon>Euteleostomi</taxon>
        <taxon>Actinopterygii</taxon>
        <taxon>Neopterygii</taxon>
        <taxon>Teleostei</taxon>
        <taxon>Neoteleostei</taxon>
        <taxon>Acanthomorphata</taxon>
        <taxon>Ovalentaria</taxon>
        <taxon>Blenniimorphae</taxon>
        <taxon>Blenniiformes</taxon>
        <taxon>Blennioidei</taxon>
        <taxon>Blenniidae</taxon>
        <taxon>Salariinae</taxon>
        <taxon>Salarias</taxon>
    </lineage>
</organism>
<dbReference type="GO" id="GO:0016020">
    <property type="term" value="C:membrane"/>
    <property type="evidence" value="ECO:0007669"/>
    <property type="project" value="UniProtKB-SubCell"/>
</dbReference>
<reference evidence="7" key="1">
    <citation type="submission" date="2019-06" db="EMBL/GenBank/DDBJ databases">
        <authorList>
            <consortium name="Wellcome Sanger Institute Data Sharing"/>
        </authorList>
    </citation>
    <scope>NUCLEOTIDE SEQUENCE [LARGE SCALE GENOMIC DNA]</scope>
</reference>
<sequence length="502" mass="55727">MSNFASILKEIGEFGLFQKRLLAILLIPNTFTAFDLIGQVFVGTRFPHHCNTDWILERGSSLTEDRQRNLTIPVRQDGSFESCEMFTPVDLDLETIEKYGINTTTQCINGSDFEVAKGTFSIVTEFDLVCDRSHLTAASQSIYMSGLLVGALLMGPMADRLGRRFVILLSLLLLMLFGVGAAFSPNIYVYMVLKFSSAISVSGLFSNVFVIGRYIFITSFTFGLMLLAGLAYLIPNWRILQLVMFSPLLFLPESARWLITQGRKEEAVILIQRAARVNGRRVPQHLLDKLEIESTPKSRTMLDIFKMPYLRKRALIMSCVWFGTSLMYYGLSLNVGTFGLDIYLTQVIFGAVELPARLGTVPAIQHFGRRICQTTGLFIGGLACLGNLAIPRATVLAVLGKFAATSTFGVVYIYTAELYPTVIRQNGVGLNATFARVAGILAPLVRLLAVYHHSIPMIIYGIFPIVAGCLSLFLPETCNVELQDHATEKEPFTTEDKPKTKT</sequence>
<dbReference type="Proteomes" id="UP000472267">
    <property type="component" value="Chromosome 9"/>
</dbReference>
<reference evidence="7" key="3">
    <citation type="submission" date="2025-09" db="UniProtKB">
        <authorList>
            <consortium name="Ensembl"/>
        </authorList>
    </citation>
    <scope>IDENTIFICATION</scope>
</reference>
<keyword evidence="3 5" id="KW-1133">Transmembrane helix</keyword>
<proteinExistence type="predicted"/>
<feature type="transmembrane region" description="Helical" evidence="5">
    <location>
        <begin position="455"/>
        <end position="474"/>
    </location>
</feature>
<keyword evidence="8" id="KW-1185">Reference proteome</keyword>
<dbReference type="PANTHER" id="PTHR24064">
    <property type="entry name" value="SOLUTE CARRIER FAMILY 22 MEMBER"/>
    <property type="match status" value="1"/>
</dbReference>
<dbReference type="Ensembl" id="ENSSFAT00005030988.1">
    <property type="protein sequence ID" value="ENSSFAP00005029892.1"/>
    <property type="gene ID" value="ENSSFAG00005015188.1"/>
</dbReference>
<dbReference type="AlphaFoldDB" id="A0A672HLG6"/>
<feature type="transmembrane region" description="Helical" evidence="5">
    <location>
        <begin position="165"/>
        <end position="191"/>
    </location>
</feature>
<dbReference type="InterPro" id="IPR036259">
    <property type="entry name" value="MFS_trans_sf"/>
</dbReference>
<evidence type="ECO:0000313" key="7">
    <source>
        <dbReference type="Ensembl" id="ENSSFAP00005029892.1"/>
    </source>
</evidence>
<feature type="transmembrane region" description="Helical" evidence="5">
    <location>
        <begin position="141"/>
        <end position="158"/>
    </location>
</feature>
<feature type="transmembrane region" description="Helical" evidence="5">
    <location>
        <begin position="314"/>
        <end position="331"/>
    </location>
</feature>
<evidence type="ECO:0000313" key="8">
    <source>
        <dbReference type="Proteomes" id="UP000472267"/>
    </source>
</evidence>
<evidence type="ECO:0000256" key="2">
    <source>
        <dbReference type="ARBA" id="ARBA00022692"/>
    </source>
</evidence>
<name>A0A672HLG6_SALFA</name>
<feature type="transmembrane region" description="Helical" evidence="5">
    <location>
        <begin position="21"/>
        <end position="42"/>
    </location>
</feature>
<feature type="domain" description="Major facilitator superfamily (MFS) profile" evidence="6">
    <location>
        <begin position="95"/>
        <end position="479"/>
    </location>
</feature>
<evidence type="ECO:0000256" key="5">
    <source>
        <dbReference type="SAM" id="Phobius"/>
    </source>
</evidence>
<keyword evidence="2 5" id="KW-0812">Transmembrane</keyword>
<feature type="transmembrane region" description="Helical" evidence="5">
    <location>
        <begin position="211"/>
        <end position="234"/>
    </location>
</feature>
<feature type="transmembrane region" description="Helical" evidence="5">
    <location>
        <begin position="396"/>
        <end position="416"/>
    </location>
</feature>